<evidence type="ECO:0000313" key="2">
    <source>
        <dbReference type="EMBL" id="PSK90910.1"/>
    </source>
</evidence>
<evidence type="ECO:0008006" key="4">
    <source>
        <dbReference type="Google" id="ProtNLM"/>
    </source>
</evidence>
<keyword evidence="1" id="KW-1133">Transmembrane helix</keyword>
<gene>
    <name evidence="2" type="ORF">CLV63_12135</name>
</gene>
<name>A0A2P8D112_9ACTN</name>
<keyword evidence="1" id="KW-0812">Transmembrane</keyword>
<comment type="caution">
    <text evidence="2">The sequence shown here is derived from an EMBL/GenBank/DDBJ whole genome shotgun (WGS) entry which is preliminary data.</text>
</comment>
<reference evidence="2 3" key="1">
    <citation type="submission" date="2018-03" db="EMBL/GenBank/DDBJ databases">
        <title>Genomic Encyclopedia of Archaeal and Bacterial Type Strains, Phase II (KMG-II): from individual species to whole genera.</title>
        <authorList>
            <person name="Goeker M."/>
        </authorList>
    </citation>
    <scope>NUCLEOTIDE SEQUENCE [LARGE SCALE GENOMIC DNA]</scope>
    <source>
        <strain evidence="2 3">DSM 45312</strain>
    </source>
</reference>
<dbReference type="Proteomes" id="UP000240542">
    <property type="component" value="Unassembled WGS sequence"/>
</dbReference>
<feature type="transmembrane region" description="Helical" evidence="1">
    <location>
        <begin position="52"/>
        <end position="74"/>
    </location>
</feature>
<protein>
    <recommendedName>
        <fullName evidence="4">Nuclease-like protein</fullName>
    </recommendedName>
</protein>
<keyword evidence="1" id="KW-0472">Membrane</keyword>
<feature type="transmembrane region" description="Helical" evidence="1">
    <location>
        <begin position="21"/>
        <end position="46"/>
    </location>
</feature>
<proteinExistence type="predicted"/>
<evidence type="ECO:0000313" key="3">
    <source>
        <dbReference type="Proteomes" id="UP000240542"/>
    </source>
</evidence>
<evidence type="ECO:0000256" key="1">
    <source>
        <dbReference type="SAM" id="Phobius"/>
    </source>
</evidence>
<dbReference type="AlphaFoldDB" id="A0A2P8D112"/>
<keyword evidence="3" id="KW-1185">Reference proteome</keyword>
<accession>A0A2P8D112</accession>
<organism evidence="2 3">
    <name type="scientific">Murinocardiopsis flavida</name>
    <dbReference type="NCBI Taxonomy" id="645275"/>
    <lineage>
        <taxon>Bacteria</taxon>
        <taxon>Bacillati</taxon>
        <taxon>Actinomycetota</taxon>
        <taxon>Actinomycetes</taxon>
        <taxon>Streptosporangiales</taxon>
        <taxon>Nocardiopsidaceae</taxon>
        <taxon>Murinocardiopsis</taxon>
    </lineage>
</organism>
<dbReference type="RefSeq" id="WP_245929044.1">
    <property type="nucleotide sequence ID" value="NZ_PYGA01000021.1"/>
</dbReference>
<dbReference type="EMBL" id="PYGA01000021">
    <property type="protein sequence ID" value="PSK90910.1"/>
    <property type="molecule type" value="Genomic_DNA"/>
</dbReference>
<sequence length="219" mass="23391">MGDAGPERPDDHHERGPGPGAGALAAQLFVRGVVVLAAGVMAAGFVDWRAGVLVGVLVALSYVLLATLSARIPAPYGRGRLLRVLQSAGYHVLSDGGSRHLAIGPAGVFLLETRVWRHAVSRGPDDWYIGQIPAKRVVERMVGHALRIERRLHLPDIWPGTTIIPVIMVAGRLPEPVMRADRAIIARPRGAVGYIRERPTALDTAEIEAIAAEARALSA</sequence>